<dbReference type="InterPro" id="IPR005913">
    <property type="entry name" value="dTDP_dehydrorham_reduct"/>
</dbReference>
<dbReference type="Proteomes" id="UP000521868">
    <property type="component" value="Unassembled WGS sequence"/>
</dbReference>
<dbReference type="InterPro" id="IPR029903">
    <property type="entry name" value="RmlD-like-bd"/>
</dbReference>
<keyword evidence="6" id="KW-0521">NADP</keyword>
<name>A0A7X6I8L5_9BURK</name>
<dbReference type="SUPFAM" id="SSF51735">
    <property type="entry name" value="NAD(P)-binding Rossmann-fold domains"/>
    <property type="match status" value="1"/>
</dbReference>
<evidence type="ECO:0000313" key="8">
    <source>
        <dbReference type="EMBL" id="NKE68726.1"/>
    </source>
</evidence>
<evidence type="ECO:0000256" key="4">
    <source>
        <dbReference type="ARBA" id="ARBA00017099"/>
    </source>
</evidence>
<comment type="cofactor">
    <cofactor evidence="6">
        <name>Mg(2+)</name>
        <dbReference type="ChEBI" id="CHEBI:18420"/>
    </cofactor>
    <text evidence="6">Binds 1 Mg(2+) ion per monomer.</text>
</comment>
<organism evidence="8 9">
    <name type="scientific">Ramlibacter lithotrophicus</name>
    <dbReference type="NCBI Taxonomy" id="2606681"/>
    <lineage>
        <taxon>Bacteria</taxon>
        <taxon>Pseudomonadati</taxon>
        <taxon>Pseudomonadota</taxon>
        <taxon>Betaproteobacteria</taxon>
        <taxon>Burkholderiales</taxon>
        <taxon>Comamonadaceae</taxon>
        <taxon>Ramlibacter</taxon>
    </lineage>
</organism>
<dbReference type="AlphaFoldDB" id="A0A7X6I8L5"/>
<evidence type="ECO:0000256" key="1">
    <source>
        <dbReference type="ARBA" id="ARBA00004781"/>
    </source>
</evidence>
<dbReference type="Gene3D" id="3.40.50.720">
    <property type="entry name" value="NAD(P)-binding Rossmann-like Domain"/>
    <property type="match status" value="1"/>
</dbReference>
<dbReference type="GO" id="GO:0008831">
    <property type="term" value="F:dTDP-4-dehydrorhamnose reductase activity"/>
    <property type="evidence" value="ECO:0007669"/>
    <property type="project" value="UniProtKB-EC"/>
</dbReference>
<dbReference type="CDD" id="cd05254">
    <property type="entry name" value="dTDP_HR_like_SDR_e"/>
    <property type="match status" value="1"/>
</dbReference>
<feature type="domain" description="RmlD-like substrate binding" evidence="7">
    <location>
        <begin position="6"/>
        <end position="238"/>
    </location>
</feature>
<dbReference type="Pfam" id="PF04321">
    <property type="entry name" value="RmlD_sub_bind"/>
    <property type="match status" value="1"/>
</dbReference>
<dbReference type="InterPro" id="IPR036291">
    <property type="entry name" value="NAD(P)-bd_dom_sf"/>
</dbReference>
<accession>A0A7X6I8L5</accession>
<keyword evidence="9" id="KW-1185">Reference proteome</keyword>
<evidence type="ECO:0000256" key="6">
    <source>
        <dbReference type="RuleBase" id="RU364082"/>
    </source>
</evidence>
<protein>
    <recommendedName>
        <fullName evidence="4 6">dTDP-4-dehydrorhamnose reductase</fullName>
        <ecNumber evidence="3 6">1.1.1.133</ecNumber>
    </recommendedName>
</protein>
<evidence type="ECO:0000256" key="2">
    <source>
        <dbReference type="ARBA" id="ARBA00010944"/>
    </source>
</evidence>
<dbReference type="GO" id="GO:0019305">
    <property type="term" value="P:dTDP-rhamnose biosynthetic process"/>
    <property type="evidence" value="ECO:0007669"/>
    <property type="project" value="UniProtKB-UniPathway"/>
</dbReference>
<proteinExistence type="inferred from homology"/>
<comment type="similarity">
    <text evidence="2 6">Belongs to the dTDP-4-dehydrorhamnose reductase family.</text>
</comment>
<reference evidence="8 9" key="1">
    <citation type="journal article" date="2020" name="Nature">
        <title>Bacterial chemolithoautotrophy via manganese oxidation.</title>
        <authorList>
            <person name="Yu H."/>
            <person name="Leadbetter J.R."/>
        </authorList>
    </citation>
    <scope>NUCLEOTIDE SEQUENCE [LARGE SCALE GENOMIC DNA]</scope>
    <source>
        <strain evidence="8 9">RBP-1</strain>
    </source>
</reference>
<dbReference type="PANTHER" id="PTHR10491">
    <property type="entry name" value="DTDP-4-DEHYDRORHAMNOSE REDUCTASE"/>
    <property type="match status" value="1"/>
</dbReference>
<dbReference type="UniPathway" id="UPA00124"/>
<comment type="pathway">
    <text evidence="1 6">Carbohydrate biosynthesis; dTDP-L-rhamnose biosynthesis.</text>
</comment>
<evidence type="ECO:0000256" key="3">
    <source>
        <dbReference type="ARBA" id="ARBA00012929"/>
    </source>
</evidence>
<comment type="caution">
    <text evidence="8">The sequence shown here is derived from an EMBL/GenBank/DDBJ whole genome shotgun (WGS) entry which is preliminary data.</text>
</comment>
<gene>
    <name evidence="8" type="ORF">RAMLITH_23165</name>
</gene>
<evidence type="ECO:0000313" key="9">
    <source>
        <dbReference type="Proteomes" id="UP000521868"/>
    </source>
</evidence>
<dbReference type="PANTHER" id="PTHR10491:SF4">
    <property type="entry name" value="METHIONINE ADENOSYLTRANSFERASE 2 SUBUNIT BETA"/>
    <property type="match status" value="1"/>
</dbReference>
<evidence type="ECO:0000259" key="7">
    <source>
        <dbReference type="Pfam" id="PF04321"/>
    </source>
</evidence>
<dbReference type="GO" id="GO:0005829">
    <property type="term" value="C:cytosol"/>
    <property type="evidence" value="ECO:0007669"/>
    <property type="project" value="TreeGrafter"/>
</dbReference>
<evidence type="ECO:0000256" key="5">
    <source>
        <dbReference type="ARBA" id="ARBA00048200"/>
    </source>
</evidence>
<comment type="function">
    <text evidence="6">Catalyzes the reduction of dTDP-6-deoxy-L-lyxo-4-hexulose to yield dTDP-L-rhamnose.</text>
</comment>
<keyword evidence="6" id="KW-0560">Oxidoreductase</keyword>
<dbReference type="RefSeq" id="WP_168109853.1">
    <property type="nucleotide sequence ID" value="NZ_VTOX01000012.1"/>
</dbReference>
<sequence length="292" mass="31853">MKKRCRVLVLGVTGMLGSVVFRILAGTNGLDVFGSSRSSRGPQLPPEGHGKVICGIDIERSDDLVGAIQRIRPDVVINCVGVVKQLAASTDPLTVIPINSIFPHRLARLASLVGARVIHISTDCVFSGLRGNYSEDDAPDAQDLYGRSKLLGEIDYDNAITLRTSIIGHELAGSRSLLSWFLSQTSEARGYTKAIFSGLPTDELARVIRDFVLPRPALRGLYHVSSAPIDKYSLLRLVAEVYEKSINLVPDDTVKVDRSLSSERFRLSTGYVVPDWPTLVGNMRKHNEAGTV</sequence>
<dbReference type="EMBL" id="VTOX01000012">
    <property type="protein sequence ID" value="NKE68726.1"/>
    <property type="molecule type" value="Genomic_DNA"/>
</dbReference>
<dbReference type="EC" id="1.1.1.133" evidence="3 6"/>
<comment type="catalytic activity">
    <reaction evidence="5 6">
        <text>dTDP-beta-L-rhamnose + NADP(+) = dTDP-4-dehydro-beta-L-rhamnose + NADPH + H(+)</text>
        <dbReference type="Rhea" id="RHEA:21796"/>
        <dbReference type="ChEBI" id="CHEBI:15378"/>
        <dbReference type="ChEBI" id="CHEBI:57510"/>
        <dbReference type="ChEBI" id="CHEBI:57783"/>
        <dbReference type="ChEBI" id="CHEBI:58349"/>
        <dbReference type="ChEBI" id="CHEBI:62830"/>
        <dbReference type="EC" id="1.1.1.133"/>
    </reaction>
</comment>